<evidence type="ECO:0000256" key="3">
    <source>
        <dbReference type="ARBA" id="ARBA00022692"/>
    </source>
</evidence>
<dbReference type="GO" id="GO:0022857">
    <property type="term" value="F:transmembrane transporter activity"/>
    <property type="evidence" value="ECO:0007669"/>
    <property type="project" value="InterPro"/>
</dbReference>
<dbReference type="AlphaFoldDB" id="A0A1G5Z4B9"/>
<gene>
    <name evidence="7" type="ORF">SAMN02927914_04172</name>
</gene>
<keyword evidence="2" id="KW-1003">Cell membrane</keyword>
<evidence type="ECO:0000313" key="8">
    <source>
        <dbReference type="Proteomes" id="UP000198588"/>
    </source>
</evidence>
<dbReference type="GO" id="GO:0005886">
    <property type="term" value="C:plasma membrane"/>
    <property type="evidence" value="ECO:0007669"/>
    <property type="project" value="UniProtKB-SubCell"/>
</dbReference>
<dbReference type="Proteomes" id="UP000198588">
    <property type="component" value="Unassembled WGS sequence"/>
</dbReference>
<keyword evidence="3 6" id="KW-0812">Transmembrane</keyword>
<dbReference type="InterPro" id="IPR001851">
    <property type="entry name" value="ABC_transp_permease"/>
</dbReference>
<feature type="transmembrane region" description="Helical" evidence="6">
    <location>
        <begin position="46"/>
        <end position="69"/>
    </location>
</feature>
<evidence type="ECO:0000256" key="1">
    <source>
        <dbReference type="ARBA" id="ARBA00004651"/>
    </source>
</evidence>
<protein>
    <submittedName>
        <fullName evidence="7">Branched-chain amino acid transport system / permease component</fullName>
    </submittedName>
</protein>
<evidence type="ECO:0000256" key="2">
    <source>
        <dbReference type="ARBA" id="ARBA00022475"/>
    </source>
</evidence>
<proteinExistence type="predicted"/>
<evidence type="ECO:0000256" key="4">
    <source>
        <dbReference type="ARBA" id="ARBA00022989"/>
    </source>
</evidence>
<dbReference type="STRING" id="1165689.SAMN02927914_04172"/>
<dbReference type="Pfam" id="PF02653">
    <property type="entry name" value="BPD_transp_2"/>
    <property type="match status" value="1"/>
</dbReference>
<dbReference type="EMBL" id="FMXM01000013">
    <property type="protein sequence ID" value="SDA89293.1"/>
    <property type="molecule type" value="Genomic_DNA"/>
</dbReference>
<evidence type="ECO:0000313" key="7">
    <source>
        <dbReference type="EMBL" id="SDA89293.1"/>
    </source>
</evidence>
<dbReference type="PANTHER" id="PTHR32196">
    <property type="entry name" value="ABC TRANSPORTER PERMEASE PROTEIN YPHD-RELATED-RELATED"/>
    <property type="match status" value="1"/>
</dbReference>
<comment type="subcellular location">
    <subcellularLocation>
        <location evidence="1">Cell membrane</location>
        <topology evidence="1">Multi-pass membrane protein</topology>
    </subcellularLocation>
</comment>
<keyword evidence="5 6" id="KW-0472">Membrane</keyword>
<keyword evidence="4 6" id="KW-1133">Transmembrane helix</keyword>
<sequence length="78" mass="8520">MAGLPSLLFVPLAALTVFTLNRTGFGRLLHAVGDNERATRLSGVRYWQVISALYIISSVLAGITGLLYIGRRTSRFLP</sequence>
<name>A0A1G5Z4B9_9HYPH</name>
<organism evidence="7 8">
    <name type="scientific">Mesorhizobium qingshengii</name>
    <dbReference type="NCBI Taxonomy" id="1165689"/>
    <lineage>
        <taxon>Bacteria</taxon>
        <taxon>Pseudomonadati</taxon>
        <taxon>Pseudomonadota</taxon>
        <taxon>Alphaproteobacteria</taxon>
        <taxon>Hyphomicrobiales</taxon>
        <taxon>Phyllobacteriaceae</taxon>
        <taxon>Mesorhizobium</taxon>
    </lineage>
</organism>
<evidence type="ECO:0000256" key="6">
    <source>
        <dbReference type="SAM" id="Phobius"/>
    </source>
</evidence>
<accession>A0A1G5Z4B9</accession>
<reference evidence="7 8" key="1">
    <citation type="submission" date="2016-10" db="EMBL/GenBank/DDBJ databases">
        <authorList>
            <person name="de Groot N.N."/>
        </authorList>
    </citation>
    <scope>NUCLEOTIDE SEQUENCE [LARGE SCALE GENOMIC DNA]</scope>
    <source>
        <strain evidence="7 8">CGMCC 1.12097</strain>
    </source>
</reference>
<evidence type="ECO:0000256" key="5">
    <source>
        <dbReference type="ARBA" id="ARBA00023136"/>
    </source>
</evidence>